<gene>
    <name evidence="1" type="ORF">J5N97_028952</name>
</gene>
<evidence type="ECO:0000313" key="1">
    <source>
        <dbReference type="EMBL" id="KAJ0963830.1"/>
    </source>
</evidence>
<dbReference type="AlphaFoldDB" id="A0A9D5BZS2"/>
<evidence type="ECO:0000313" key="2">
    <source>
        <dbReference type="Proteomes" id="UP001085076"/>
    </source>
</evidence>
<dbReference type="EMBL" id="JAGGNH010000009">
    <property type="protein sequence ID" value="KAJ0963830.1"/>
    <property type="molecule type" value="Genomic_DNA"/>
</dbReference>
<dbReference type="Proteomes" id="UP001085076">
    <property type="component" value="Miscellaneous, Linkage group lg09"/>
</dbReference>
<comment type="caution">
    <text evidence="1">The sequence shown here is derived from an EMBL/GenBank/DDBJ whole genome shotgun (WGS) entry which is preliminary data.</text>
</comment>
<reference evidence="1" key="2">
    <citation type="journal article" date="2022" name="Hortic Res">
        <title>The genome of Dioscorea zingiberensis sheds light on the biosynthesis, origin and evolution of the medicinally important diosgenin saponins.</title>
        <authorList>
            <person name="Li Y."/>
            <person name="Tan C."/>
            <person name="Li Z."/>
            <person name="Guo J."/>
            <person name="Li S."/>
            <person name="Chen X."/>
            <person name="Wang C."/>
            <person name="Dai X."/>
            <person name="Yang H."/>
            <person name="Song W."/>
            <person name="Hou L."/>
            <person name="Xu J."/>
            <person name="Tong Z."/>
            <person name="Xu A."/>
            <person name="Yuan X."/>
            <person name="Wang W."/>
            <person name="Yang Q."/>
            <person name="Chen L."/>
            <person name="Sun Z."/>
            <person name="Wang K."/>
            <person name="Pan B."/>
            <person name="Chen J."/>
            <person name="Bao Y."/>
            <person name="Liu F."/>
            <person name="Qi X."/>
            <person name="Gang D.R."/>
            <person name="Wen J."/>
            <person name="Li J."/>
        </authorList>
    </citation>
    <scope>NUCLEOTIDE SEQUENCE</scope>
    <source>
        <strain evidence="1">Dzin_1.0</strain>
    </source>
</reference>
<proteinExistence type="predicted"/>
<accession>A0A9D5BZS2</accession>
<name>A0A9D5BZS2_9LILI</name>
<organism evidence="1 2">
    <name type="scientific">Dioscorea zingiberensis</name>
    <dbReference type="NCBI Taxonomy" id="325984"/>
    <lineage>
        <taxon>Eukaryota</taxon>
        <taxon>Viridiplantae</taxon>
        <taxon>Streptophyta</taxon>
        <taxon>Embryophyta</taxon>
        <taxon>Tracheophyta</taxon>
        <taxon>Spermatophyta</taxon>
        <taxon>Magnoliopsida</taxon>
        <taxon>Liliopsida</taxon>
        <taxon>Dioscoreales</taxon>
        <taxon>Dioscoreaceae</taxon>
        <taxon>Dioscorea</taxon>
    </lineage>
</organism>
<reference evidence="1" key="1">
    <citation type="submission" date="2021-03" db="EMBL/GenBank/DDBJ databases">
        <authorList>
            <person name="Li Z."/>
            <person name="Yang C."/>
        </authorList>
    </citation>
    <scope>NUCLEOTIDE SEQUENCE</scope>
    <source>
        <strain evidence="1">Dzin_1.0</strain>
        <tissue evidence="1">Leaf</tissue>
    </source>
</reference>
<sequence length="233" mass="25707">MHDLEFNLPVHNLVHELKTVSNLLQSPNNLWRHMDQQYVVGLGLQFGQLERGLSELHLAVPEDVFELSPWPDGPVPDVSEVMSIGSISLDECGREGVVRVAGGDLVGALIGDILEGYDDFFGLGRISWAVFGYEMQIADGEYEGTQDRGEFFLEEVGEGEGADEAQGFGGDYSGFLGAGGRRSGDAPWETVASEEEGWGACRAAWRAGRSHENERERERERESEMEVLVALYL</sequence>
<protein>
    <submittedName>
        <fullName evidence="1">Uncharacterized protein</fullName>
    </submittedName>
</protein>
<keyword evidence="2" id="KW-1185">Reference proteome</keyword>